<dbReference type="SUPFAM" id="SSF51197">
    <property type="entry name" value="Clavaminate synthase-like"/>
    <property type="match status" value="1"/>
</dbReference>
<dbReference type="AlphaFoldDB" id="A0A6L6PF71"/>
<evidence type="ECO:0000259" key="4">
    <source>
        <dbReference type="Pfam" id="PF02668"/>
    </source>
</evidence>
<dbReference type="InterPro" id="IPR042098">
    <property type="entry name" value="TauD-like_sf"/>
</dbReference>
<dbReference type="EMBL" id="WNKY01000004">
    <property type="protein sequence ID" value="MTV37339.1"/>
    <property type="molecule type" value="Genomic_DNA"/>
</dbReference>
<name>A0A6L6PF71_9BURK</name>
<dbReference type="PANTHER" id="PTHR10696:SF56">
    <property type="entry name" value="TAUD_TFDA-LIKE DOMAIN-CONTAINING PROTEIN"/>
    <property type="match status" value="1"/>
</dbReference>
<dbReference type="PANTHER" id="PTHR10696">
    <property type="entry name" value="GAMMA-BUTYROBETAINE HYDROXYLASE-RELATED"/>
    <property type="match status" value="1"/>
</dbReference>
<dbReference type="GO" id="GO:0016706">
    <property type="term" value="F:2-oxoglutarate-dependent dioxygenase activity"/>
    <property type="evidence" value="ECO:0007669"/>
    <property type="project" value="UniProtKB-ARBA"/>
</dbReference>
<accession>A0A6L6PF71</accession>
<evidence type="ECO:0000313" key="5">
    <source>
        <dbReference type="EMBL" id="MTV37339.1"/>
    </source>
</evidence>
<dbReference type="OrthoDB" id="581608at2"/>
<sequence>MFPCGIFSLHRRFTMGAAFQQPQRFLIAAHEGDWGDDQATILAIVRRYFSDFNDNGFYPHPDETALQRELRAVPTLQRLSQLIGHAEARGLAITGLGLTGLGEAQRNAILYAIALCQGFPTSTDQRTHRVAWDIRARPESGQNSRYVTFSERVGNADMHTDSSFYPMPEEQFMLYVVSAAGCNGGETLLVDVDDIHAELQRSEAGRAAFALLCATPLPFRVPSVYAASDDGVEVHLAPVFQRHDGMLAMRWRHDSIVKGLAARPQHDTPAVRAALELLNEVIEFRAPRFCQQLPDDTLLWADNRHALHGRGVYTDPARHLIRIRISDLANAERVGPSGISAD</sequence>
<dbReference type="InterPro" id="IPR003819">
    <property type="entry name" value="TauD/TfdA-like"/>
</dbReference>
<dbReference type="GO" id="GO:0017000">
    <property type="term" value="P:antibiotic biosynthetic process"/>
    <property type="evidence" value="ECO:0007669"/>
    <property type="project" value="UniProtKB-KW"/>
</dbReference>
<dbReference type="InterPro" id="IPR050411">
    <property type="entry name" value="AlphaKG_dependent_hydroxylases"/>
</dbReference>
<proteinExistence type="predicted"/>
<reference evidence="5 6" key="1">
    <citation type="submission" date="2019-11" db="EMBL/GenBank/DDBJ databases">
        <title>Type strains purchased from KCTC, JCM and DSMZ.</title>
        <authorList>
            <person name="Lu H."/>
        </authorList>
    </citation>
    <scope>NUCLEOTIDE SEQUENCE [LARGE SCALE GENOMIC DNA]</scope>
    <source>
        <strain evidence="5 6">KCTC 22382</strain>
    </source>
</reference>
<protein>
    <recommendedName>
        <fullName evidence="4">TauD/TfdA-like domain-containing protein</fullName>
    </recommendedName>
</protein>
<gene>
    <name evidence="5" type="ORF">GM676_07055</name>
</gene>
<comment type="caution">
    <text evidence="5">The sequence shown here is derived from an EMBL/GenBank/DDBJ whole genome shotgun (WGS) entry which is preliminary data.</text>
</comment>
<dbReference type="Proteomes" id="UP000475582">
    <property type="component" value="Unassembled WGS sequence"/>
</dbReference>
<evidence type="ECO:0000256" key="2">
    <source>
        <dbReference type="ARBA" id="ARBA00023002"/>
    </source>
</evidence>
<dbReference type="Pfam" id="PF02668">
    <property type="entry name" value="TauD"/>
    <property type="match status" value="1"/>
</dbReference>
<keyword evidence="2" id="KW-0560">Oxidoreductase</keyword>
<keyword evidence="3" id="KW-0045">Antibiotic biosynthesis</keyword>
<evidence type="ECO:0000313" key="6">
    <source>
        <dbReference type="Proteomes" id="UP000475582"/>
    </source>
</evidence>
<feature type="domain" description="TauD/TfdA-like" evidence="4">
    <location>
        <begin position="94"/>
        <end position="323"/>
    </location>
</feature>
<keyword evidence="6" id="KW-1185">Reference proteome</keyword>
<organism evidence="5 6">
    <name type="scientific">Duganella radicis</name>
    <dbReference type="NCBI Taxonomy" id="551988"/>
    <lineage>
        <taxon>Bacteria</taxon>
        <taxon>Pseudomonadati</taxon>
        <taxon>Pseudomonadota</taxon>
        <taxon>Betaproteobacteria</taxon>
        <taxon>Burkholderiales</taxon>
        <taxon>Oxalobacteraceae</taxon>
        <taxon>Telluria group</taxon>
        <taxon>Duganella</taxon>
    </lineage>
</organism>
<evidence type="ECO:0000256" key="3">
    <source>
        <dbReference type="ARBA" id="ARBA00023194"/>
    </source>
</evidence>
<comment type="cofactor">
    <cofactor evidence="1">
        <name>Fe(2+)</name>
        <dbReference type="ChEBI" id="CHEBI:29033"/>
    </cofactor>
</comment>
<evidence type="ECO:0000256" key="1">
    <source>
        <dbReference type="ARBA" id="ARBA00001954"/>
    </source>
</evidence>
<dbReference type="Gene3D" id="3.60.130.10">
    <property type="entry name" value="Clavaminate synthase-like"/>
    <property type="match status" value="1"/>
</dbReference>